<dbReference type="CDD" id="cd21218">
    <property type="entry name" value="CH_PLS_FIM_rpt2"/>
    <property type="match status" value="1"/>
</dbReference>
<gene>
    <name evidence="9" type="ORF">COCSUDRAFT_67525</name>
</gene>
<protein>
    <recommendedName>
        <fullName evidence="8">Calponin-homology (CH) domain-containing protein</fullName>
    </recommendedName>
</protein>
<dbReference type="EMBL" id="AGSI01000016">
    <property type="protein sequence ID" value="EIE20193.1"/>
    <property type="molecule type" value="Genomic_DNA"/>
</dbReference>
<evidence type="ECO:0000259" key="8">
    <source>
        <dbReference type="PROSITE" id="PS50021"/>
    </source>
</evidence>
<feature type="region of interest" description="Disordered" evidence="6">
    <location>
        <begin position="134"/>
        <end position="232"/>
    </location>
</feature>
<dbReference type="SMART" id="SM00033">
    <property type="entry name" value="CH"/>
    <property type="match status" value="4"/>
</dbReference>
<feature type="chain" id="PRO_5003636524" description="Calponin-homology (CH) domain-containing protein" evidence="7">
    <location>
        <begin position="22"/>
        <end position="781"/>
    </location>
</feature>
<keyword evidence="3" id="KW-0677">Repeat</keyword>
<evidence type="ECO:0000256" key="1">
    <source>
        <dbReference type="ARBA" id="ARBA00011385"/>
    </source>
</evidence>
<dbReference type="OrthoDB" id="550598at2759"/>
<evidence type="ECO:0000313" key="9">
    <source>
        <dbReference type="EMBL" id="EIE20193.1"/>
    </source>
</evidence>
<proteinExistence type="predicted"/>
<dbReference type="CDD" id="cd21220">
    <property type="entry name" value="CH_PLS_FIM_rpt4"/>
    <property type="match status" value="1"/>
</dbReference>
<feature type="domain" description="Calponin-homology (CH)" evidence="8">
    <location>
        <begin position="248"/>
        <end position="369"/>
    </location>
</feature>
<evidence type="ECO:0000313" key="10">
    <source>
        <dbReference type="Proteomes" id="UP000007264"/>
    </source>
</evidence>
<dbReference type="PANTHER" id="PTHR19961">
    <property type="entry name" value="FIMBRIN/PLASTIN"/>
    <property type="match status" value="1"/>
</dbReference>
<dbReference type="SUPFAM" id="SSF47576">
    <property type="entry name" value="Calponin-homology domain, CH-domain"/>
    <property type="match status" value="1"/>
</dbReference>
<feature type="region of interest" description="Disordered" evidence="6">
    <location>
        <begin position="68"/>
        <end position="90"/>
    </location>
</feature>
<dbReference type="GO" id="GO:0005737">
    <property type="term" value="C:cytoplasm"/>
    <property type="evidence" value="ECO:0007669"/>
    <property type="project" value="TreeGrafter"/>
</dbReference>
<dbReference type="GO" id="GO:0005884">
    <property type="term" value="C:actin filament"/>
    <property type="evidence" value="ECO:0007669"/>
    <property type="project" value="TreeGrafter"/>
</dbReference>
<feature type="domain" description="Calponin-homology (CH)" evidence="8">
    <location>
        <begin position="530"/>
        <end position="641"/>
    </location>
</feature>
<evidence type="ECO:0000256" key="4">
    <source>
        <dbReference type="ARBA" id="ARBA00022837"/>
    </source>
</evidence>
<name>I0YP74_COCSC</name>
<dbReference type="Gene3D" id="1.10.418.10">
    <property type="entry name" value="Calponin-like domain"/>
    <property type="match status" value="4"/>
</dbReference>
<evidence type="ECO:0000256" key="5">
    <source>
        <dbReference type="ARBA" id="ARBA00023203"/>
    </source>
</evidence>
<dbReference type="RefSeq" id="XP_005644737.1">
    <property type="nucleotide sequence ID" value="XM_005644680.1"/>
</dbReference>
<evidence type="ECO:0000256" key="2">
    <source>
        <dbReference type="ARBA" id="ARBA00022723"/>
    </source>
</evidence>
<evidence type="ECO:0000256" key="3">
    <source>
        <dbReference type="ARBA" id="ARBA00022737"/>
    </source>
</evidence>
<feature type="domain" description="Calponin-homology (CH)" evidence="8">
    <location>
        <begin position="397"/>
        <end position="504"/>
    </location>
</feature>
<dbReference type="InterPro" id="IPR036872">
    <property type="entry name" value="CH_dom_sf"/>
</dbReference>
<keyword evidence="5" id="KW-0009">Actin-binding</keyword>
<evidence type="ECO:0000256" key="7">
    <source>
        <dbReference type="SAM" id="SignalP"/>
    </source>
</evidence>
<dbReference type="STRING" id="574566.I0YP74"/>
<reference evidence="9 10" key="1">
    <citation type="journal article" date="2012" name="Genome Biol.">
        <title>The genome of the polar eukaryotic microalga coccomyxa subellipsoidea reveals traits of cold adaptation.</title>
        <authorList>
            <person name="Blanc G."/>
            <person name="Agarkova I."/>
            <person name="Grimwood J."/>
            <person name="Kuo A."/>
            <person name="Brueggeman A."/>
            <person name="Dunigan D."/>
            <person name="Gurnon J."/>
            <person name="Ladunga I."/>
            <person name="Lindquist E."/>
            <person name="Lucas S."/>
            <person name="Pangilinan J."/>
            <person name="Proschold T."/>
            <person name="Salamov A."/>
            <person name="Schmutz J."/>
            <person name="Weeks D."/>
            <person name="Yamada T."/>
            <person name="Claverie J.M."/>
            <person name="Grigoriev I."/>
            <person name="Van Etten J."/>
            <person name="Lomsadze A."/>
            <person name="Borodovsky M."/>
        </authorList>
    </citation>
    <scope>NUCLEOTIDE SEQUENCE [LARGE SCALE GENOMIC DNA]</scope>
    <source>
        <strain evidence="9 10">C-169</strain>
    </source>
</reference>
<organism evidence="9 10">
    <name type="scientific">Coccomyxa subellipsoidea (strain C-169)</name>
    <name type="common">Green microalga</name>
    <dbReference type="NCBI Taxonomy" id="574566"/>
    <lineage>
        <taxon>Eukaryota</taxon>
        <taxon>Viridiplantae</taxon>
        <taxon>Chlorophyta</taxon>
        <taxon>core chlorophytes</taxon>
        <taxon>Trebouxiophyceae</taxon>
        <taxon>Trebouxiophyceae incertae sedis</taxon>
        <taxon>Coccomyxaceae</taxon>
        <taxon>Coccomyxa</taxon>
        <taxon>Coccomyxa subellipsoidea</taxon>
    </lineage>
</organism>
<dbReference type="GO" id="GO:0046872">
    <property type="term" value="F:metal ion binding"/>
    <property type="evidence" value="ECO:0007669"/>
    <property type="project" value="UniProtKB-KW"/>
</dbReference>
<keyword evidence="4" id="KW-0106">Calcium</keyword>
<feature type="domain" description="Calponin-homology (CH)" evidence="8">
    <location>
        <begin position="658"/>
        <end position="766"/>
    </location>
</feature>
<keyword evidence="10" id="KW-1185">Reference proteome</keyword>
<feature type="compositionally biased region" description="Low complexity" evidence="6">
    <location>
        <begin position="139"/>
        <end position="151"/>
    </location>
</feature>
<dbReference type="GO" id="GO:0051017">
    <property type="term" value="P:actin filament bundle assembly"/>
    <property type="evidence" value="ECO:0007669"/>
    <property type="project" value="InterPro"/>
</dbReference>
<dbReference type="eggNOG" id="KOG0046">
    <property type="taxonomic scope" value="Eukaryota"/>
</dbReference>
<dbReference type="PROSITE" id="PS50021">
    <property type="entry name" value="CH"/>
    <property type="match status" value="4"/>
</dbReference>
<dbReference type="Pfam" id="PF00307">
    <property type="entry name" value="CH"/>
    <property type="match status" value="4"/>
</dbReference>
<dbReference type="GO" id="GO:0051015">
    <property type="term" value="F:actin filament binding"/>
    <property type="evidence" value="ECO:0007669"/>
    <property type="project" value="InterPro"/>
</dbReference>
<dbReference type="KEGG" id="csl:COCSUDRAFT_67525"/>
<dbReference type="Proteomes" id="UP000007264">
    <property type="component" value="Unassembled WGS sequence"/>
</dbReference>
<comment type="subunit">
    <text evidence="1">Interacts with F-actin.</text>
</comment>
<comment type="caution">
    <text evidence="9">The sequence shown here is derived from an EMBL/GenBank/DDBJ whole genome shotgun (WGS) entry which is preliminary data.</text>
</comment>
<evidence type="ECO:0000256" key="6">
    <source>
        <dbReference type="SAM" id="MobiDB-lite"/>
    </source>
</evidence>
<dbReference type="FunFam" id="1.10.418.10:FF:000010">
    <property type="entry name" value="Plastin-3 isoform 1"/>
    <property type="match status" value="1"/>
</dbReference>
<keyword evidence="2" id="KW-0479">Metal-binding</keyword>
<dbReference type="InterPro" id="IPR039959">
    <property type="entry name" value="Fimbrin/Plastin"/>
</dbReference>
<feature type="signal peptide" evidence="7">
    <location>
        <begin position="1"/>
        <end position="21"/>
    </location>
</feature>
<dbReference type="CDD" id="cd21219">
    <property type="entry name" value="CH_PLS_FIM_rpt3"/>
    <property type="match status" value="1"/>
</dbReference>
<dbReference type="GeneID" id="17038169"/>
<dbReference type="PANTHER" id="PTHR19961:SF18">
    <property type="entry name" value="FI19014P1"/>
    <property type="match status" value="1"/>
</dbReference>
<dbReference type="GO" id="GO:0051639">
    <property type="term" value="P:actin filament network formation"/>
    <property type="evidence" value="ECO:0007669"/>
    <property type="project" value="TreeGrafter"/>
</dbReference>
<keyword evidence="7" id="KW-0732">Signal</keyword>
<dbReference type="CDD" id="cd21217">
    <property type="entry name" value="CH_PLS_FIM_rpt1"/>
    <property type="match status" value="1"/>
</dbReference>
<accession>I0YP74</accession>
<dbReference type="InterPro" id="IPR001715">
    <property type="entry name" value="CH_dom"/>
</dbReference>
<sequence length="781" mass="83454">MAASLRALGGRLLSTFAAASGGSPDDSEINDDEGLELQVQEKEDVELDVLNLKGREGEDWKLEDVRVNEASKPASLASPRSDVSSEAESAKWTLVSRLTSRLAEGQPLAPPSSSGRSTPSNLERAVLLLESEKDHDRAQAAVGASAAADAGPGAGKTPVKAGEVVEGEEEATLDLTASRASLRKVATSAGDLDGDPAVEEGPRTPPTGGGPTRSGSIKADTPSSSAGDNAADLIPDRAAPIEVQEPGRTEMQYYATCINARLQGDDVLHGVLPLQPTAAALIAACRDGILLCKLLNSCVPDSLDERALNLPADASSQLARREALQNNALCINAAKALGCSLADVTPEDIFEGKEEAVRSCIWQIIRLGALKDVSVKSVPETVVLQRPGEEMSALLDVPAEQLLLRWVAHHIGAAGPAWEAWLPLKDLGPDLADSTALYCLLSQLAAPKLDAVSLQEKDLVARAETVLTAARSLTDEALPPARGIAEGNADMVLVLLAALFRARHGLERAAAALAGHMSQFAQWLEEYDDSREERTFRVWLLSLLRNEVHIQNLTESLRDGYVLLRVLDTIAAGCVAWSSVHKPPFKPLLKQPKSIENCNQVVRIARQVLALPLVNIGGIDIINGQHKLLLAILWQLMRYNIRGLLQAVSSKGTKISDAELDLEILSWANARVAAAGKKRRISSFHDRSIASGLFLVDLLAAVEPRCIDLAMVTAGGTPRERELNAKYVISIARKLGCCIFLLWEDVVEVNAKMVLVFVASLMLHTVQRSRDPSPAGSPISA</sequence>
<dbReference type="GO" id="GO:0032432">
    <property type="term" value="C:actin filament bundle"/>
    <property type="evidence" value="ECO:0007669"/>
    <property type="project" value="TreeGrafter"/>
</dbReference>
<dbReference type="AlphaFoldDB" id="I0YP74"/>